<reference evidence="3" key="2">
    <citation type="submission" date="2022-10" db="EMBL/GenBank/DDBJ databases">
        <authorList>
            <consortium name="ENA_rothamsted_submissions"/>
            <consortium name="culmorum"/>
            <person name="King R."/>
        </authorList>
    </citation>
    <scope>NUCLEOTIDE SEQUENCE</scope>
</reference>
<reference evidence="3" key="1">
    <citation type="submission" date="2021-12" db="EMBL/GenBank/DDBJ databases">
        <authorList>
            <person name="King R."/>
        </authorList>
    </citation>
    <scope>NUCLEOTIDE SEQUENCE</scope>
</reference>
<accession>A0A9N9WFD8</accession>
<dbReference type="Proteomes" id="UP001153714">
    <property type="component" value="Chromosome 20"/>
</dbReference>
<evidence type="ECO:0000259" key="2">
    <source>
        <dbReference type="Pfam" id="PF16087"/>
    </source>
</evidence>
<name>A0A9N9WFD8_9NEOP</name>
<feature type="compositionally biased region" description="Basic residues" evidence="1">
    <location>
        <begin position="258"/>
        <end position="267"/>
    </location>
</feature>
<organism evidence="3 4">
    <name type="scientific">Diatraea saccharalis</name>
    <name type="common">sugarcane borer</name>
    <dbReference type="NCBI Taxonomy" id="40085"/>
    <lineage>
        <taxon>Eukaryota</taxon>
        <taxon>Metazoa</taxon>
        <taxon>Ecdysozoa</taxon>
        <taxon>Arthropoda</taxon>
        <taxon>Hexapoda</taxon>
        <taxon>Insecta</taxon>
        <taxon>Pterygota</taxon>
        <taxon>Neoptera</taxon>
        <taxon>Endopterygota</taxon>
        <taxon>Lepidoptera</taxon>
        <taxon>Glossata</taxon>
        <taxon>Ditrysia</taxon>
        <taxon>Pyraloidea</taxon>
        <taxon>Crambidae</taxon>
        <taxon>Crambinae</taxon>
        <taxon>Diatraea</taxon>
    </lineage>
</organism>
<dbReference type="Pfam" id="PF13412">
    <property type="entry name" value="HTH_24"/>
    <property type="match status" value="1"/>
</dbReference>
<sequence>MANTNSREARRIYQERYPNRRVPSHQTFASTYRRLRQTGNLNFQEPRVNIRELNVAIDEQILGEFEQNPTTSIRQIAARLGLSKWKVWSVFRNDGRHAFHYTPVQEKEEAEERGALRPEKKSQKQPLRPHRNPVPNRPAGRDRPREPPPPPPLHHPQMTSGQPSRPRHPKDDPSFFPVPFVPCPYGRNQTPYDSPYQHHVTSIKKLLSTVIVELKAIVDHVRATINALTLGAHSASPEGVSPGGLTAPRANLHLCARIRHPKYQRGRRPGEEARERATARPESAARRRNQ</sequence>
<feature type="region of interest" description="Disordered" evidence="1">
    <location>
        <begin position="102"/>
        <end position="180"/>
    </location>
</feature>
<keyword evidence="4" id="KW-1185">Reference proteome</keyword>
<feature type="compositionally biased region" description="Basic and acidic residues" evidence="1">
    <location>
        <begin position="105"/>
        <end position="122"/>
    </location>
</feature>
<dbReference type="InterPro" id="IPR032135">
    <property type="entry name" value="DUF4817"/>
</dbReference>
<evidence type="ECO:0000313" key="4">
    <source>
        <dbReference type="Proteomes" id="UP001153714"/>
    </source>
</evidence>
<dbReference type="EMBL" id="OU893351">
    <property type="protein sequence ID" value="CAG9789606.1"/>
    <property type="molecule type" value="Genomic_DNA"/>
</dbReference>
<dbReference type="OrthoDB" id="9971063at2759"/>
<dbReference type="PANTHER" id="PTHR47326">
    <property type="entry name" value="TRANSPOSABLE ELEMENT TC3 TRANSPOSASE-LIKE PROTEIN"/>
    <property type="match status" value="1"/>
</dbReference>
<protein>
    <recommendedName>
        <fullName evidence="2">DUF4817 domain-containing protein</fullName>
    </recommendedName>
</protein>
<dbReference type="PANTHER" id="PTHR47326:SF1">
    <property type="entry name" value="HTH PSQ-TYPE DOMAIN-CONTAINING PROTEIN"/>
    <property type="match status" value="1"/>
</dbReference>
<feature type="domain" description="DUF4817" evidence="2">
    <location>
        <begin position="3"/>
        <end position="42"/>
    </location>
</feature>
<evidence type="ECO:0000313" key="3">
    <source>
        <dbReference type="EMBL" id="CAG9789606.1"/>
    </source>
</evidence>
<gene>
    <name evidence="3" type="ORF">DIATSA_LOCUS7325</name>
</gene>
<dbReference type="AlphaFoldDB" id="A0A9N9WFD8"/>
<proteinExistence type="predicted"/>
<evidence type="ECO:0000256" key="1">
    <source>
        <dbReference type="SAM" id="MobiDB-lite"/>
    </source>
</evidence>
<feature type="region of interest" description="Disordered" evidence="1">
    <location>
        <begin position="258"/>
        <end position="290"/>
    </location>
</feature>
<feature type="compositionally biased region" description="Basic and acidic residues" evidence="1">
    <location>
        <begin position="268"/>
        <end position="290"/>
    </location>
</feature>
<dbReference type="Pfam" id="PF16087">
    <property type="entry name" value="DUF4817"/>
    <property type="match status" value="1"/>
</dbReference>